<reference evidence="1 2" key="1">
    <citation type="journal article" date="2020" name="bioRxiv">
        <title>Sequence and annotation of 42 cannabis genomes reveals extensive copy number variation in cannabinoid synthesis and pathogen resistance genes.</title>
        <authorList>
            <person name="Mckernan K.J."/>
            <person name="Helbert Y."/>
            <person name="Kane L.T."/>
            <person name="Ebling H."/>
            <person name="Zhang L."/>
            <person name="Liu B."/>
            <person name="Eaton Z."/>
            <person name="Mclaughlin S."/>
            <person name="Kingan S."/>
            <person name="Baybayan P."/>
            <person name="Concepcion G."/>
            <person name="Jordan M."/>
            <person name="Riva A."/>
            <person name="Barbazuk W."/>
            <person name="Harkins T."/>
        </authorList>
    </citation>
    <scope>NUCLEOTIDE SEQUENCE [LARGE SCALE GENOMIC DNA]</scope>
    <source>
        <strain evidence="2">cv. Jamaican Lion 4</strain>
        <tissue evidence="1">Leaf</tissue>
    </source>
</reference>
<dbReference type="AlphaFoldDB" id="A0A7J6EYM3"/>
<keyword evidence="2" id="KW-1185">Reference proteome</keyword>
<dbReference type="Proteomes" id="UP000583929">
    <property type="component" value="Unassembled WGS sequence"/>
</dbReference>
<proteinExistence type="predicted"/>
<name>A0A7J6EYM3_CANSA</name>
<protein>
    <submittedName>
        <fullName evidence="1">Uncharacterized protein</fullName>
    </submittedName>
</protein>
<organism evidence="1 2">
    <name type="scientific">Cannabis sativa</name>
    <name type="common">Hemp</name>
    <name type="synonym">Marijuana</name>
    <dbReference type="NCBI Taxonomy" id="3483"/>
    <lineage>
        <taxon>Eukaryota</taxon>
        <taxon>Viridiplantae</taxon>
        <taxon>Streptophyta</taxon>
        <taxon>Embryophyta</taxon>
        <taxon>Tracheophyta</taxon>
        <taxon>Spermatophyta</taxon>
        <taxon>Magnoliopsida</taxon>
        <taxon>eudicotyledons</taxon>
        <taxon>Gunneridae</taxon>
        <taxon>Pentapetalae</taxon>
        <taxon>rosids</taxon>
        <taxon>fabids</taxon>
        <taxon>Rosales</taxon>
        <taxon>Cannabaceae</taxon>
        <taxon>Cannabis</taxon>
    </lineage>
</organism>
<sequence>MAAMNPTIANLPLILSGAGPLNANTSEKLVLTCVPNQMKKHPIKIKVTKHTHTSTLGFGGGEGVTGFGCGAVDSIFIGVFANFQAYLDRAETSLSPATSSAGTQSHISFKSSSESFTDKDSIFLSRFSTLVVPGLCLCPDEEAMLELIEEYQETLIRQALYNCFPSKEPMTKWAVCHYSNAKFTVHRKNNQNHEERLTFQTVLHTQNPILTPI</sequence>
<gene>
    <name evidence="1" type="ORF">G4B88_022104</name>
</gene>
<accession>A0A7J6EYM3</accession>
<evidence type="ECO:0000313" key="1">
    <source>
        <dbReference type="EMBL" id="KAF4363543.1"/>
    </source>
</evidence>
<comment type="caution">
    <text evidence="1">The sequence shown here is derived from an EMBL/GenBank/DDBJ whole genome shotgun (WGS) entry which is preliminary data.</text>
</comment>
<evidence type="ECO:0000313" key="2">
    <source>
        <dbReference type="Proteomes" id="UP000583929"/>
    </source>
</evidence>
<dbReference type="EMBL" id="JAATIQ010000295">
    <property type="protein sequence ID" value="KAF4363543.1"/>
    <property type="molecule type" value="Genomic_DNA"/>
</dbReference>